<dbReference type="AlphaFoldDB" id="A0A0V1J2A8"/>
<feature type="chain" id="PRO_5006880251" evidence="1">
    <location>
        <begin position="17"/>
        <end position="106"/>
    </location>
</feature>
<reference evidence="2 3" key="1">
    <citation type="submission" date="2015-01" db="EMBL/GenBank/DDBJ databases">
        <title>Evolution of Trichinella species and genotypes.</title>
        <authorList>
            <person name="Korhonen P.K."/>
            <person name="Edoardo P."/>
            <person name="Giuseppe L.R."/>
            <person name="Gasser R.B."/>
        </authorList>
    </citation>
    <scope>NUCLEOTIDE SEQUENCE [LARGE SCALE GENOMIC DNA]</scope>
    <source>
        <strain evidence="2">ISS176</strain>
    </source>
</reference>
<evidence type="ECO:0000313" key="2">
    <source>
        <dbReference type="EMBL" id="KRZ29114.1"/>
    </source>
</evidence>
<accession>A0A0V1J2A8</accession>
<comment type="caution">
    <text evidence="2">The sequence shown here is derived from an EMBL/GenBank/DDBJ whole genome shotgun (WGS) entry which is preliminary data.</text>
</comment>
<keyword evidence="1" id="KW-0732">Signal</keyword>
<evidence type="ECO:0000256" key="1">
    <source>
        <dbReference type="SAM" id="SignalP"/>
    </source>
</evidence>
<feature type="signal peptide" evidence="1">
    <location>
        <begin position="1"/>
        <end position="16"/>
    </location>
</feature>
<name>A0A0V1J2A8_TRIPS</name>
<organism evidence="2 3">
    <name type="scientific">Trichinella pseudospiralis</name>
    <name type="common">Parasitic roundworm</name>
    <dbReference type="NCBI Taxonomy" id="6337"/>
    <lineage>
        <taxon>Eukaryota</taxon>
        <taxon>Metazoa</taxon>
        <taxon>Ecdysozoa</taxon>
        <taxon>Nematoda</taxon>
        <taxon>Enoplea</taxon>
        <taxon>Dorylaimia</taxon>
        <taxon>Trichinellida</taxon>
        <taxon>Trichinellidae</taxon>
        <taxon>Trichinella</taxon>
    </lineage>
</organism>
<evidence type="ECO:0000313" key="3">
    <source>
        <dbReference type="Proteomes" id="UP000054826"/>
    </source>
</evidence>
<feature type="non-terminal residue" evidence="2">
    <location>
        <position position="106"/>
    </location>
</feature>
<sequence length="106" mass="12100">MHISLFLIEIYGVSFADRCGSAANKISLSITLMQQIGSRIEISVPLNFIFHERILFMGRKMSIPLNKLKSINSEQYGKLPKLITVKLNRKIMPPNSKEIIMVMMMT</sequence>
<dbReference type="EMBL" id="JYDV01000144">
    <property type="protein sequence ID" value="KRZ29114.1"/>
    <property type="molecule type" value="Genomic_DNA"/>
</dbReference>
<proteinExistence type="predicted"/>
<dbReference type="Proteomes" id="UP000054826">
    <property type="component" value="Unassembled WGS sequence"/>
</dbReference>
<protein>
    <submittedName>
        <fullName evidence="2">Uncharacterized protein</fullName>
    </submittedName>
</protein>
<gene>
    <name evidence="2" type="ORF">T4C_13042</name>
</gene>